<proteinExistence type="predicted"/>
<keyword evidence="2" id="KW-1185">Reference proteome</keyword>
<dbReference type="Proteomes" id="UP000018296">
    <property type="component" value="Unassembled WGS sequence"/>
</dbReference>
<protein>
    <submittedName>
        <fullName evidence="1">Uncharacterized protein</fullName>
    </submittedName>
</protein>
<reference evidence="1 2" key="1">
    <citation type="journal article" date="2013" name="Genome Announc.">
        <title>Genome Sequence of Sporolactobacillus laevolacticus DSM442, an Efficient Polymer-Grade D-Lactate Producer from Agricultural Waste Cottonseed as a Nitrogen Source.</title>
        <authorList>
            <person name="Wang H."/>
            <person name="Wang L."/>
            <person name="Ju J."/>
            <person name="Yu B."/>
            <person name="Ma Y."/>
        </authorList>
    </citation>
    <scope>NUCLEOTIDE SEQUENCE [LARGE SCALE GENOMIC DNA]</scope>
    <source>
        <strain evidence="1 2">DSM 442</strain>
    </source>
</reference>
<dbReference type="AlphaFoldDB" id="V6IXC6"/>
<gene>
    <name evidence="1" type="ORF">P343_09535</name>
</gene>
<evidence type="ECO:0000313" key="1">
    <source>
        <dbReference type="EMBL" id="EST11987.1"/>
    </source>
</evidence>
<name>V6IXC6_9BACL</name>
<sequence>MSLLAYALLTSDDGPYIIGQTIHVNSGENMAT</sequence>
<comment type="caution">
    <text evidence="1">The sequence shown here is derived from an EMBL/GenBank/DDBJ whole genome shotgun (WGS) entry which is preliminary data.</text>
</comment>
<evidence type="ECO:0000313" key="2">
    <source>
        <dbReference type="Proteomes" id="UP000018296"/>
    </source>
</evidence>
<organism evidence="1 2">
    <name type="scientific">Sporolactobacillus laevolacticus DSM 442</name>
    <dbReference type="NCBI Taxonomy" id="1395513"/>
    <lineage>
        <taxon>Bacteria</taxon>
        <taxon>Bacillati</taxon>
        <taxon>Bacillota</taxon>
        <taxon>Bacilli</taxon>
        <taxon>Bacillales</taxon>
        <taxon>Sporolactobacillaceae</taxon>
        <taxon>Sporolactobacillus</taxon>
    </lineage>
</organism>
<accession>V6IXC6</accession>
<dbReference type="EMBL" id="AWTC01000008">
    <property type="protein sequence ID" value="EST11987.1"/>
    <property type="molecule type" value="Genomic_DNA"/>
</dbReference>